<sequence>MGGSNGIKAKDAVVLTNTGAITGQKGAGLKSKGNAEVVNYGVITGADTQRARQNDGDGDGLDIDKFGRIHNYGIIEGTGANGSDKHGAPNTSEGIAIGGADIYNHGLISGAHHGVLVDNGNAGPAFGSTLLVNNGSIRGRNGYGVNLVGNFNDRVINNGLISGGNGVALNMGGGDDVLTVRGQARFRGEVDGGSGTNQVILDDIEGGMFNGARQVQHLDVTAGAWTLTGALEANQRGRVQSGATLINQSRIGGTVAVEQGATYAGGTVNELDVAGTLVLDPALKNQGRIKRDLNMTQGSTLALKVGQGETHSTLKVGNRASLGGATLSIQIEHESDELLNRQLRIVDAAQIEGRFERITSNLETLTPELIYTATGAFVSFKRKKPADEA</sequence>
<name>A0A2N1EDF0_PSEFL</name>
<evidence type="ECO:0000313" key="1">
    <source>
        <dbReference type="EMBL" id="PKH25588.1"/>
    </source>
</evidence>
<reference evidence="1 2" key="1">
    <citation type="submission" date="2017-08" db="EMBL/GenBank/DDBJ databases">
        <authorList>
            <person name="de Groot N.N."/>
        </authorList>
    </citation>
    <scope>NUCLEOTIDE SEQUENCE [LARGE SCALE GENOMIC DNA]</scope>
    <source>
        <strain evidence="1 2">PfR 37</strain>
    </source>
</reference>
<dbReference type="EMBL" id="NVXX01000005">
    <property type="protein sequence ID" value="PKH25588.1"/>
    <property type="molecule type" value="Genomic_DNA"/>
</dbReference>
<comment type="caution">
    <text evidence="1">The sequence shown here is derived from an EMBL/GenBank/DDBJ whole genome shotgun (WGS) entry which is preliminary data.</text>
</comment>
<dbReference type="Proteomes" id="UP000233564">
    <property type="component" value="Unassembled WGS sequence"/>
</dbReference>
<dbReference type="AlphaFoldDB" id="A0A2N1EDF0"/>
<accession>A0A2N1EDF0</accession>
<evidence type="ECO:0000313" key="2">
    <source>
        <dbReference type="Proteomes" id="UP000233564"/>
    </source>
</evidence>
<gene>
    <name evidence="1" type="ORF">CIB54_04190</name>
</gene>
<protein>
    <submittedName>
        <fullName evidence="1">Uncharacterized protein</fullName>
    </submittedName>
</protein>
<proteinExistence type="predicted"/>
<organism evidence="1 2">
    <name type="scientific">Pseudomonas fluorescens</name>
    <dbReference type="NCBI Taxonomy" id="294"/>
    <lineage>
        <taxon>Bacteria</taxon>
        <taxon>Pseudomonadati</taxon>
        <taxon>Pseudomonadota</taxon>
        <taxon>Gammaproteobacteria</taxon>
        <taxon>Pseudomonadales</taxon>
        <taxon>Pseudomonadaceae</taxon>
        <taxon>Pseudomonas</taxon>
    </lineage>
</organism>